<protein>
    <submittedName>
        <fullName evidence="2">Uncharacterized protein</fullName>
    </submittedName>
</protein>
<name>A0ABR4H8G4_9EURO</name>
<evidence type="ECO:0000256" key="1">
    <source>
        <dbReference type="SAM" id="MobiDB-lite"/>
    </source>
</evidence>
<evidence type="ECO:0000313" key="3">
    <source>
        <dbReference type="Proteomes" id="UP001610334"/>
    </source>
</evidence>
<dbReference type="EMBL" id="JBFXLT010000056">
    <property type="protein sequence ID" value="KAL2811605.1"/>
    <property type="molecule type" value="Genomic_DNA"/>
</dbReference>
<organism evidence="2 3">
    <name type="scientific">Aspergillus granulosus</name>
    <dbReference type="NCBI Taxonomy" id="176169"/>
    <lineage>
        <taxon>Eukaryota</taxon>
        <taxon>Fungi</taxon>
        <taxon>Dikarya</taxon>
        <taxon>Ascomycota</taxon>
        <taxon>Pezizomycotina</taxon>
        <taxon>Eurotiomycetes</taxon>
        <taxon>Eurotiomycetidae</taxon>
        <taxon>Eurotiales</taxon>
        <taxon>Aspergillaceae</taxon>
        <taxon>Aspergillus</taxon>
        <taxon>Aspergillus subgen. Nidulantes</taxon>
    </lineage>
</organism>
<dbReference type="Proteomes" id="UP001610334">
    <property type="component" value="Unassembled WGS sequence"/>
</dbReference>
<keyword evidence="3" id="KW-1185">Reference proteome</keyword>
<evidence type="ECO:0000313" key="2">
    <source>
        <dbReference type="EMBL" id="KAL2811605.1"/>
    </source>
</evidence>
<accession>A0ABR4H8G4</accession>
<sequence length="83" mass="9317">MTPHIDVTKDILPQRSGMATGGTNSLSKETLDWFDSFDNGSDINARGTWTEENLPWSFKNGMYPNFYVARENTSGKRGKNQVS</sequence>
<gene>
    <name evidence="2" type="ORF">BJX63DRAFT_433278</name>
</gene>
<comment type="caution">
    <text evidence="2">The sequence shown here is derived from an EMBL/GenBank/DDBJ whole genome shotgun (WGS) entry which is preliminary data.</text>
</comment>
<reference evidence="2 3" key="1">
    <citation type="submission" date="2024-07" db="EMBL/GenBank/DDBJ databases">
        <title>Section-level genome sequencing and comparative genomics of Aspergillus sections Usti and Cavernicolus.</title>
        <authorList>
            <consortium name="Lawrence Berkeley National Laboratory"/>
            <person name="Nybo J.L."/>
            <person name="Vesth T.C."/>
            <person name="Theobald S."/>
            <person name="Frisvad J.C."/>
            <person name="Larsen T.O."/>
            <person name="Kjaerboelling I."/>
            <person name="Rothschild-Mancinelli K."/>
            <person name="Lyhne E.K."/>
            <person name="Kogle M.E."/>
            <person name="Barry K."/>
            <person name="Clum A."/>
            <person name="Na H."/>
            <person name="Ledsgaard L."/>
            <person name="Lin J."/>
            <person name="Lipzen A."/>
            <person name="Kuo A."/>
            <person name="Riley R."/>
            <person name="Mondo S."/>
            <person name="Labutti K."/>
            <person name="Haridas S."/>
            <person name="Pangalinan J."/>
            <person name="Salamov A.A."/>
            <person name="Simmons B.A."/>
            <person name="Magnuson J.K."/>
            <person name="Chen J."/>
            <person name="Drula E."/>
            <person name="Henrissat B."/>
            <person name="Wiebenga A."/>
            <person name="Lubbers R.J."/>
            <person name="Gomes A.C."/>
            <person name="Makela M.R."/>
            <person name="Stajich J."/>
            <person name="Grigoriev I.V."/>
            <person name="Mortensen U.H."/>
            <person name="De Vries R.P."/>
            <person name="Baker S.E."/>
            <person name="Andersen M.R."/>
        </authorList>
    </citation>
    <scope>NUCLEOTIDE SEQUENCE [LARGE SCALE GENOMIC DNA]</scope>
    <source>
        <strain evidence="2 3">CBS 588.65</strain>
    </source>
</reference>
<feature type="region of interest" description="Disordered" evidence="1">
    <location>
        <begin position="1"/>
        <end position="24"/>
    </location>
</feature>
<proteinExistence type="predicted"/>